<proteinExistence type="predicted"/>
<feature type="domain" description="HDOD" evidence="1">
    <location>
        <begin position="31"/>
        <end position="217"/>
    </location>
</feature>
<dbReference type="Gene3D" id="1.10.3210.10">
    <property type="entry name" value="Hypothetical protein af1432"/>
    <property type="match status" value="1"/>
</dbReference>
<sequence length="291" mass="32464">MPANATSQTLDAKSRLLKEIATSIRDGSLELPSLPDIAIEVRVAISKADLDINKLARLIQQDPGLAAYLMKVSHSAVYNRGNPVTSLTMAVSRLGLNTTRDLTMSYALRALFLINDTGVKRMLRQYWQRSVHTAALAHTMAKRYGFNPDRAMLAGLLQDIGALPILAKLKSYPELLNAPADTERLLREYTGKINGLILHAWQFDTEMKIAALNRENWMRDSDNSADLTDLILIARYHTYLHSGSHKTLPKLWDLPAFKRLGLEDVDPAEGIAFLKEAEQEIEDLRCTLQGG</sequence>
<gene>
    <name evidence="2" type="ORF">I6N98_15950</name>
</gene>
<protein>
    <submittedName>
        <fullName evidence="2">HDOD domain-containing protein</fullName>
    </submittedName>
</protein>
<keyword evidence="3" id="KW-1185">Reference proteome</keyword>
<dbReference type="SUPFAM" id="SSF109604">
    <property type="entry name" value="HD-domain/PDEase-like"/>
    <property type="match status" value="1"/>
</dbReference>
<evidence type="ECO:0000313" key="3">
    <source>
        <dbReference type="Proteomes" id="UP000596063"/>
    </source>
</evidence>
<organism evidence="2 3">
    <name type="scientific">Spongiibacter nanhainus</name>
    <dbReference type="NCBI Taxonomy" id="2794344"/>
    <lineage>
        <taxon>Bacteria</taxon>
        <taxon>Pseudomonadati</taxon>
        <taxon>Pseudomonadota</taxon>
        <taxon>Gammaproteobacteria</taxon>
        <taxon>Cellvibrionales</taxon>
        <taxon>Spongiibacteraceae</taxon>
        <taxon>Spongiibacter</taxon>
    </lineage>
</organism>
<dbReference type="AlphaFoldDB" id="A0A7T4QZS0"/>
<dbReference type="PROSITE" id="PS51833">
    <property type="entry name" value="HDOD"/>
    <property type="match status" value="1"/>
</dbReference>
<dbReference type="Proteomes" id="UP000596063">
    <property type="component" value="Chromosome"/>
</dbReference>
<reference evidence="2 3" key="1">
    <citation type="submission" date="2020-12" db="EMBL/GenBank/DDBJ databases">
        <authorList>
            <person name="Shan Y."/>
        </authorList>
    </citation>
    <scope>NUCLEOTIDE SEQUENCE [LARGE SCALE GENOMIC DNA]</scope>
    <source>
        <strain evidence="3">csc3.9</strain>
    </source>
</reference>
<accession>A0A7T4QZS0</accession>
<dbReference type="PANTHER" id="PTHR33525">
    <property type="match status" value="1"/>
</dbReference>
<evidence type="ECO:0000259" key="1">
    <source>
        <dbReference type="PROSITE" id="PS51833"/>
    </source>
</evidence>
<dbReference type="InterPro" id="IPR013976">
    <property type="entry name" value="HDOD"/>
</dbReference>
<dbReference type="Pfam" id="PF08668">
    <property type="entry name" value="HDOD"/>
    <property type="match status" value="1"/>
</dbReference>
<dbReference type="KEGG" id="snan:I6N98_15950"/>
<dbReference type="InterPro" id="IPR052340">
    <property type="entry name" value="RNase_Y/CdgJ"/>
</dbReference>
<name>A0A7T4QZS0_9GAMM</name>
<dbReference type="PANTHER" id="PTHR33525:SF3">
    <property type="entry name" value="RIBONUCLEASE Y"/>
    <property type="match status" value="1"/>
</dbReference>
<dbReference type="EMBL" id="CP066167">
    <property type="protein sequence ID" value="QQD17814.1"/>
    <property type="molecule type" value="Genomic_DNA"/>
</dbReference>
<evidence type="ECO:0000313" key="2">
    <source>
        <dbReference type="EMBL" id="QQD17814.1"/>
    </source>
</evidence>
<dbReference type="RefSeq" id="WP_198569313.1">
    <property type="nucleotide sequence ID" value="NZ_CP066167.1"/>
</dbReference>